<feature type="region of interest" description="Disordered" evidence="1">
    <location>
        <begin position="1"/>
        <end position="89"/>
    </location>
</feature>
<name>A0A0M6XQQ9_9RHOB</name>
<accession>A0A0M6XQQ9</accession>
<sequence length="247" mass="27159">MEEILRSLGLQEPSARPKGFGGGDVHRLCRLPPQFDRRNKCRTSSKSSPSSASLQLSALAPARPRTTRTSFTCRFSPSPSRPSTDHCDAGRAFLGRDDLDVPRPDPCACADPAVFDSAVMGDDMPGDLRIVANGEVVAQGRRQTGRIRRRMYRNSFPHCPCSTAHDGGPCSANGVGHVTSISFSWPPSFLPRYPRRRAVLRVTRDPRQSSSSGQSLPWTRFSRFDPLMAHRDRRALASRSAAPGDRT</sequence>
<keyword evidence="3" id="KW-1185">Reference proteome</keyword>
<dbReference type="STRING" id="282197.SAMN04488517_10742"/>
<protein>
    <submittedName>
        <fullName evidence="2">Uncharacterized protein</fullName>
    </submittedName>
</protein>
<feature type="compositionally biased region" description="Low complexity" evidence="1">
    <location>
        <begin position="44"/>
        <end position="78"/>
    </location>
</feature>
<dbReference type="Proteomes" id="UP000048908">
    <property type="component" value="Unassembled WGS sequence"/>
</dbReference>
<gene>
    <name evidence="2" type="ORF">JAN5088_01787</name>
</gene>
<organism evidence="2 3">
    <name type="scientific">Jannaschia rubra</name>
    <dbReference type="NCBI Taxonomy" id="282197"/>
    <lineage>
        <taxon>Bacteria</taxon>
        <taxon>Pseudomonadati</taxon>
        <taxon>Pseudomonadota</taxon>
        <taxon>Alphaproteobacteria</taxon>
        <taxon>Rhodobacterales</taxon>
        <taxon>Roseobacteraceae</taxon>
        <taxon>Jannaschia</taxon>
    </lineage>
</organism>
<evidence type="ECO:0000313" key="3">
    <source>
        <dbReference type="Proteomes" id="UP000048908"/>
    </source>
</evidence>
<reference evidence="2 3" key="1">
    <citation type="submission" date="2015-07" db="EMBL/GenBank/DDBJ databases">
        <authorList>
            <person name="Noorani M."/>
        </authorList>
    </citation>
    <scope>NUCLEOTIDE SEQUENCE [LARGE SCALE GENOMIC DNA]</scope>
    <source>
        <strain evidence="2 3">CECT 5088</strain>
    </source>
</reference>
<evidence type="ECO:0000256" key="1">
    <source>
        <dbReference type="SAM" id="MobiDB-lite"/>
    </source>
</evidence>
<dbReference type="AlphaFoldDB" id="A0A0M6XQQ9"/>
<evidence type="ECO:0000313" key="2">
    <source>
        <dbReference type="EMBL" id="CTQ33012.1"/>
    </source>
</evidence>
<proteinExistence type="predicted"/>
<dbReference type="EMBL" id="CXPG01000017">
    <property type="protein sequence ID" value="CTQ33012.1"/>
    <property type="molecule type" value="Genomic_DNA"/>
</dbReference>